<name>A0A927IN32_9BURK</name>
<sequence length="230" mass="23799">MLAVLTVWSAWAGAQTPVNKNKTVASKAASKPKTSASEEATAAAQAEAIAAAAGQRPAAAVGQMQSANRPVPAPVQVVAPSVSAPVPVKALTAAAPSAALAYASAGAPHDAVSAEELAIAQRVHQGHLPCELGTSIRVEHDAAQPGHFNVQGKGFRYRMRPVVTSTGAIRLEDAKAGAVWLQLANKSMLMDQKKGRRVADECAHPDQVAYAESMKTNPPPKLFDTTGMGR</sequence>
<gene>
    <name evidence="1" type="ORF">IC609_14825</name>
</gene>
<dbReference type="AlphaFoldDB" id="A0A927IN32"/>
<keyword evidence="2" id="KW-1185">Reference proteome</keyword>
<accession>A0A927IN32</accession>
<organism evidence="1 2">
    <name type="scientific">Limnohabitans radicicola</name>
    <dbReference type="NCBI Taxonomy" id="2771427"/>
    <lineage>
        <taxon>Bacteria</taxon>
        <taxon>Pseudomonadati</taxon>
        <taxon>Pseudomonadota</taxon>
        <taxon>Betaproteobacteria</taxon>
        <taxon>Burkholderiales</taxon>
        <taxon>Comamonadaceae</taxon>
        <taxon>Limnohabitans</taxon>
    </lineage>
</organism>
<dbReference type="EMBL" id="JACYFT010000004">
    <property type="protein sequence ID" value="MBD8051816.1"/>
    <property type="molecule type" value="Genomic_DNA"/>
</dbReference>
<proteinExistence type="predicted"/>
<protein>
    <submittedName>
        <fullName evidence="1">Uncharacterized protein</fullName>
    </submittedName>
</protein>
<evidence type="ECO:0000313" key="1">
    <source>
        <dbReference type="EMBL" id="MBD8051816.1"/>
    </source>
</evidence>
<comment type="caution">
    <text evidence="1">The sequence shown here is derived from an EMBL/GenBank/DDBJ whole genome shotgun (WGS) entry which is preliminary data.</text>
</comment>
<evidence type="ECO:0000313" key="2">
    <source>
        <dbReference type="Proteomes" id="UP000647424"/>
    </source>
</evidence>
<dbReference type="Proteomes" id="UP000647424">
    <property type="component" value="Unassembled WGS sequence"/>
</dbReference>
<reference evidence="1" key="1">
    <citation type="submission" date="2020-09" db="EMBL/GenBank/DDBJ databases">
        <title>Genome seq and assembly of Limnohabitants sp.</title>
        <authorList>
            <person name="Chhetri G."/>
        </authorList>
    </citation>
    <scope>NUCLEOTIDE SEQUENCE</scope>
    <source>
        <strain evidence="1">JUR4</strain>
    </source>
</reference>